<name>A0ABW7FSM2_9BURK</name>
<keyword evidence="2" id="KW-1185">Reference proteome</keyword>
<dbReference type="InterPro" id="IPR036412">
    <property type="entry name" value="HAD-like_sf"/>
</dbReference>
<dbReference type="EMBL" id="JBIGHZ010000001">
    <property type="protein sequence ID" value="MFG6447330.1"/>
    <property type="molecule type" value="Genomic_DNA"/>
</dbReference>
<dbReference type="Gene3D" id="3.30.1240.10">
    <property type="match status" value="1"/>
</dbReference>
<dbReference type="PANTHER" id="PTHR10000">
    <property type="entry name" value="PHOSPHOSERINE PHOSPHATASE"/>
    <property type="match status" value="1"/>
</dbReference>
<dbReference type="GO" id="GO:0016787">
    <property type="term" value="F:hydrolase activity"/>
    <property type="evidence" value="ECO:0007669"/>
    <property type="project" value="UniProtKB-KW"/>
</dbReference>
<comment type="caution">
    <text evidence="1">The sequence shown here is derived from an EMBL/GenBank/DDBJ whole genome shotgun (WGS) entry which is preliminary data.</text>
</comment>
<dbReference type="EC" id="3.1.3.-" evidence="1"/>
<protein>
    <submittedName>
        <fullName evidence="1">HAD family hydrolase</fullName>
        <ecNumber evidence="1">3.1.3.-</ecNumber>
    </submittedName>
</protein>
<dbReference type="Proteomes" id="UP001606099">
    <property type="component" value="Unassembled WGS sequence"/>
</dbReference>
<dbReference type="PANTHER" id="PTHR10000:SF8">
    <property type="entry name" value="HAD SUPERFAMILY HYDROLASE-LIKE, TYPE 3"/>
    <property type="match status" value="1"/>
</dbReference>
<organism evidence="1 2">
    <name type="scientific">Roseateles rivi</name>
    <dbReference type="NCBI Taxonomy" id="3299028"/>
    <lineage>
        <taxon>Bacteria</taxon>
        <taxon>Pseudomonadati</taxon>
        <taxon>Pseudomonadota</taxon>
        <taxon>Betaproteobacteria</taxon>
        <taxon>Burkholderiales</taxon>
        <taxon>Sphaerotilaceae</taxon>
        <taxon>Roseateles</taxon>
    </lineage>
</organism>
<dbReference type="InterPro" id="IPR023214">
    <property type="entry name" value="HAD_sf"/>
</dbReference>
<sequence length="283" mass="31690">MTRFYVSDLDGTLLNPRAELSATTRAGLHELLLQGLTFTVASARNVISMRRILHGLPLSLPLVSSNGAYLSDFATGRYELVNAIESDVAQALLALVRRHRLMPFVATYGRSGEQLFWQEVCNAGQQRFVDERQELADPRLRHCHALERVLQEPMVTLLVVDKTQPLQDLQQALHEAFAGLITSHLAEDMYMPGWAWLNVHDHRASKDQAIAELARRYGLSSHPLVVFGDQSNDLSMLRAAHHAVAVANASDEVKRSAHQIIGHHAQDAVLKFLQDDWQASRPR</sequence>
<keyword evidence="1" id="KW-0378">Hydrolase</keyword>
<evidence type="ECO:0000313" key="1">
    <source>
        <dbReference type="EMBL" id="MFG6447330.1"/>
    </source>
</evidence>
<reference evidence="1 2" key="1">
    <citation type="submission" date="2024-08" db="EMBL/GenBank/DDBJ databases">
        <authorList>
            <person name="Lu H."/>
        </authorList>
    </citation>
    <scope>NUCLEOTIDE SEQUENCE [LARGE SCALE GENOMIC DNA]</scope>
    <source>
        <strain evidence="1 2">BYS180W</strain>
    </source>
</reference>
<accession>A0ABW7FSM2</accession>
<dbReference type="Pfam" id="PF08282">
    <property type="entry name" value="Hydrolase_3"/>
    <property type="match status" value="1"/>
</dbReference>
<proteinExistence type="predicted"/>
<evidence type="ECO:0000313" key="2">
    <source>
        <dbReference type="Proteomes" id="UP001606099"/>
    </source>
</evidence>
<gene>
    <name evidence="1" type="ORF">ACG0Z6_03630</name>
</gene>
<dbReference type="Gene3D" id="3.40.50.1000">
    <property type="entry name" value="HAD superfamily/HAD-like"/>
    <property type="match status" value="1"/>
</dbReference>
<dbReference type="NCBIfam" id="TIGR01484">
    <property type="entry name" value="HAD-SF-IIB"/>
    <property type="match status" value="1"/>
</dbReference>
<dbReference type="InterPro" id="IPR006379">
    <property type="entry name" value="HAD-SF_hydro_IIB"/>
</dbReference>
<dbReference type="RefSeq" id="WP_394458696.1">
    <property type="nucleotide sequence ID" value="NZ_JBIGHZ010000001.1"/>
</dbReference>
<dbReference type="SUPFAM" id="SSF56784">
    <property type="entry name" value="HAD-like"/>
    <property type="match status" value="1"/>
</dbReference>